<keyword evidence="9" id="KW-0732">Signal</keyword>
<evidence type="ECO:0000256" key="8">
    <source>
        <dbReference type="ARBA" id="ARBA00023012"/>
    </source>
</evidence>
<dbReference type="EC" id="2.7.13.3" evidence="2"/>
<dbReference type="InterPro" id="IPR036890">
    <property type="entry name" value="HATPase_C_sf"/>
</dbReference>
<dbReference type="PANTHER" id="PTHR43065">
    <property type="entry name" value="SENSOR HISTIDINE KINASE"/>
    <property type="match status" value="1"/>
</dbReference>
<dbReference type="SUPFAM" id="SSF55874">
    <property type="entry name" value="ATPase domain of HSP90 chaperone/DNA topoisomerase II/histidine kinase"/>
    <property type="match status" value="1"/>
</dbReference>
<evidence type="ECO:0000313" key="11">
    <source>
        <dbReference type="EMBL" id="GAA4891690.1"/>
    </source>
</evidence>
<sequence>MTWKTGCRYPFKWLSCFLLLLFSAIGHAQSPIQPLIIGVLNDWGDQQTRARWQGLLEYLNTQLPANHFAIEPLAHDALADALKQRSIQLVITDPGHYLLLANRYPLSQLATSRSLRHWGSAYASGSAIWVRADSDYYNIFDLKQISIIANHPADLEGYQAVAGELLRHGLDPKRYLKRVKFRDLSHHALLAQVQQQQSDAAIVPFCAKERLVEQGLYDNGDFRLINAMPLDSGECQSSTALYPGLTISSTDEVSDHLATTITRALHNLPPEHPAAEQAEILGWVAPISLLSVQSLYQQQHLLPSNQGRLNRLTLWLQRNQHWAWLSLIALFSAAIYHCWIEYRYHQKSTHLIGTERRLRTAALQLQRLENSAILGEIGAGLAHEVNQPIAAISAYSEGGLHRLPADCPAEYAEVLSKIQLQADKAGAIVHRIRRLLKQQDAAIQSLTLAPLIDDCLLLLDMEFKQQAFQPNVEYHGTPSCLQGDPVGLQQVILNLLKNSLDALKQNPPERPPELLIRVQFSADQIALTIEDNGPGLSQPVHSLLSPFYSTKPKGLGLGLAICVDVAEAHGGQFTLSNRPEHGCQAVLILPLRGHP</sequence>
<dbReference type="Pfam" id="PF02518">
    <property type="entry name" value="HATPase_c"/>
    <property type="match status" value="1"/>
</dbReference>
<dbReference type="InterPro" id="IPR004358">
    <property type="entry name" value="Sig_transdc_His_kin-like_C"/>
</dbReference>
<dbReference type="CDD" id="cd00082">
    <property type="entry name" value="HisKA"/>
    <property type="match status" value="1"/>
</dbReference>
<dbReference type="InterPro" id="IPR036097">
    <property type="entry name" value="HisK_dim/P_sf"/>
</dbReference>
<dbReference type="Gene3D" id="3.30.565.10">
    <property type="entry name" value="Histidine kinase-like ATPase, C-terminal domain"/>
    <property type="match status" value="1"/>
</dbReference>
<keyword evidence="8" id="KW-0902">Two-component regulatory system</keyword>
<dbReference type="Pfam" id="PF12974">
    <property type="entry name" value="Phosphonate-bd"/>
    <property type="match status" value="1"/>
</dbReference>
<gene>
    <name evidence="11" type="ORF">GCM10023333_26280</name>
</gene>
<dbReference type="PROSITE" id="PS50109">
    <property type="entry name" value="HIS_KIN"/>
    <property type="match status" value="1"/>
</dbReference>
<keyword evidence="6 11" id="KW-0418">Kinase</keyword>
<proteinExistence type="predicted"/>
<protein>
    <recommendedName>
        <fullName evidence="2">histidine kinase</fullName>
        <ecNumber evidence="2">2.7.13.3</ecNumber>
    </recommendedName>
</protein>
<evidence type="ECO:0000313" key="12">
    <source>
        <dbReference type="Proteomes" id="UP001499988"/>
    </source>
</evidence>
<evidence type="ECO:0000256" key="7">
    <source>
        <dbReference type="ARBA" id="ARBA00022840"/>
    </source>
</evidence>
<keyword evidence="7" id="KW-0067">ATP-binding</keyword>
<dbReference type="PRINTS" id="PR00344">
    <property type="entry name" value="BCTRLSENSOR"/>
</dbReference>
<dbReference type="Gene3D" id="3.40.190.10">
    <property type="entry name" value="Periplasmic binding protein-like II"/>
    <property type="match status" value="2"/>
</dbReference>
<feature type="signal peptide" evidence="9">
    <location>
        <begin position="1"/>
        <end position="28"/>
    </location>
</feature>
<dbReference type="SMART" id="SM00387">
    <property type="entry name" value="HATPase_c"/>
    <property type="match status" value="1"/>
</dbReference>
<dbReference type="RefSeq" id="WP_345335865.1">
    <property type="nucleotide sequence ID" value="NZ_BAABJZ010000086.1"/>
</dbReference>
<dbReference type="SUPFAM" id="SSF47384">
    <property type="entry name" value="Homodimeric domain of signal transducing histidine kinase"/>
    <property type="match status" value="1"/>
</dbReference>
<evidence type="ECO:0000256" key="3">
    <source>
        <dbReference type="ARBA" id="ARBA00022553"/>
    </source>
</evidence>
<dbReference type="Pfam" id="PF00512">
    <property type="entry name" value="HisKA"/>
    <property type="match status" value="1"/>
</dbReference>
<dbReference type="PANTHER" id="PTHR43065:SF10">
    <property type="entry name" value="PEROXIDE STRESS-ACTIVATED HISTIDINE KINASE MAK3"/>
    <property type="match status" value="1"/>
</dbReference>
<keyword evidence="12" id="KW-1185">Reference proteome</keyword>
<keyword evidence="5" id="KW-0547">Nucleotide-binding</keyword>
<evidence type="ECO:0000256" key="2">
    <source>
        <dbReference type="ARBA" id="ARBA00012438"/>
    </source>
</evidence>
<dbReference type="SMART" id="SM00388">
    <property type="entry name" value="HisKA"/>
    <property type="match status" value="1"/>
</dbReference>
<dbReference type="Proteomes" id="UP001499988">
    <property type="component" value="Unassembled WGS sequence"/>
</dbReference>
<dbReference type="EMBL" id="BAABJZ010000086">
    <property type="protein sequence ID" value="GAA4891690.1"/>
    <property type="molecule type" value="Genomic_DNA"/>
</dbReference>
<dbReference type="InterPro" id="IPR003594">
    <property type="entry name" value="HATPase_dom"/>
</dbReference>
<dbReference type="InterPro" id="IPR003661">
    <property type="entry name" value="HisK_dim/P_dom"/>
</dbReference>
<organism evidence="11 12">
    <name type="scientific">Ferrimonas pelagia</name>
    <dbReference type="NCBI Taxonomy" id="1177826"/>
    <lineage>
        <taxon>Bacteria</taxon>
        <taxon>Pseudomonadati</taxon>
        <taxon>Pseudomonadota</taxon>
        <taxon>Gammaproteobacteria</taxon>
        <taxon>Alteromonadales</taxon>
        <taxon>Ferrimonadaceae</taxon>
        <taxon>Ferrimonas</taxon>
    </lineage>
</organism>
<reference evidence="12" key="1">
    <citation type="journal article" date="2019" name="Int. J. Syst. Evol. Microbiol.">
        <title>The Global Catalogue of Microorganisms (GCM) 10K type strain sequencing project: providing services to taxonomists for standard genome sequencing and annotation.</title>
        <authorList>
            <consortium name="The Broad Institute Genomics Platform"/>
            <consortium name="The Broad Institute Genome Sequencing Center for Infectious Disease"/>
            <person name="Wu L."/>
            <person name="Ma J."/>
        </authorList>
    </citation>
    <scope>NUCLEOTIDE SEQUENCE [LARGE SCALE GENOMIC DNA]</scope>
    <source>
        <strain evidence="12">JCM 18401</strain>
    </source>
</reference>
<dbReference type="InterPro" id="IPR005467">
    <property type="entry name" value="His_kinase_dom"/>
</dbReference>
<keyword evidence="4" id="KW-0808">Transferase</keyword>
<keyword evidence="3" id="KW-0597">Phosphoprotein</keyword>
<dbReference type="GO" id="GO:0016301">
    <property type="term" value="F:kinase activity"/>
    <property type="evidence" value="ECO:0007669"/>
    <property type="project" value="UniProtKB-KW"/>
</dbReference>
<dbReference type="SUPFAM" id="SSF53850">
    <property type="entry name" value="Periplasmic binding protein-like II"/>
    <property type="match status" value="1"/>
</dbReference>
<evidence type="ECO:0000256" key="5">
    <source>
        <dbReference type="ARBA" id="ARBA00022741"/>
    </source>
</evidence>
<evidence type="ECO:0000256" key="6">
    <source>
        <dbReference type="ARBA" id="ARBA00022777"/>
    </source>
</evidence>
<feature type="chain" id="PRO_5047284730" description="histidine kinase" evidence="9">
    <location>
        <begin position="29"/>
        <end position="595"/>
    </location>
</feature>
<comment type="catalytic activity">
    <reaction evidence="1">
        <text>ATP + protein L-histidine = ADP + protein N-phospho-L-histidine.</text>
        <dbReference type="EC" id="2.7.13.3"/>
    </reaction>
</comment>
<evidence type="ECO:0000256" key="9">
    <source>
        <dbReference type="SAM" id="SignalP"/>
    </source>
</evidence>
<name>A0ABP9F1G9_9GAMM</name>
<evidence type="ECO:0000259" key="10">
    <source>
        <dbReference type="PROSITE" id="PS50109"/>
    </source>
</evidence>
<dbReference type="Gene3D" id="1.10.287.130">
    <property type="match status" value="1"/>
</dbReference>
<feature type="domain" description="Histidine kinase" evidence="10">
    <location>
        <begin position="380"/>
        <end position="593"/>
    </location>
</feature>
<comment type="caution">
    <text evidence="11">The sequence shown here is derived from an EMBL/GenBank/DDBJ whole genome shotgun (WGS) entry which is preliminary data.</text>
</comment>
<evidence type="ECO:0000256" key="4">
    <source>
        <dbReference type="ARBA" id="ARBA00022679"/>
    </source>
</evidence>
<accession>A0ABP9F1G9</accession>
<evidence type="ECO:0000256" key="1">
    <source>
        <dbReference type="ARBA" id="ARBA00000085"/>
    </source>
</evidence>